<organism evidence="2">
    <name type="scientific">viral metagenome</name>
    <dbReference type="NCBI Taxonomy" id="1070528"/>
    <lineage>
        <taxon>unclassified sequences</taxon>
        <taxon>metagenomes</taxon>
        <taxon>organismal metagenomes</taxon>
    </lineage>
</organism>
<reference evidence="2" key="1">
    <citation type="journal article" date="2020" name="Nature">
        <title>Giant virus diversity and host interactions through global metagenomics.</title>
        <authorList>
            <person name="Schulz F."/>
            <person name="Roux S."/>
            <person name="Paez-Espino D."/>
            <person name="Jungbluth S."/>
            <person name="Walsh D.A."/>
            <person name="Denef V.J."/>
            <person name="McMahon K.D."/>
            <person name="Konstantinidis K.T."/>
            <person name="Eloe-Fadrosh E.A."/>
            <person name="Kyrpides N.C."/>
            <person name="Woyke T."/>
        </authorList>
    </citation>
    <scope>NUCLEOTIDE SEQUENCE</scope>
    <source>
        <strain evidence="2">GVMAG-M-3300023179-71</strain>
    </source>
</reference>
<accession>A0A6C0H6A5</accession>
<evidence type="ECO:0000256" key="1">
    <source>
        <dbReference type="SAM" id="Phobius"/>
    </source>
</evidence>
<dbReference type="AlphaFoldDB" id="A0A6C0H6A5"/>
<evidence type="ECO:0000313" key="2">
    <source>
        <dbReference type="EMBL" id="QHT76034.1"/>
    </source>
</evidence>
<keyword evidence="1" id="KW-1133">Transmembrane helix</keyword>
<dbReference type="EMBL" id="MN739887">
    <property type="protein sequence ID" value="QHT76034.1"/>
    <property type="molecule type" value="Genomic_DNA"/>
</dbReference>
<keyword evidence="1" id="KW-0812">Transmembrane</keyword>
<sequence length="50" mass="6193">MFHDYITNNYLIIFKKINIIYFFLINNFIIIIIRQLYNNPAHLKTNLLYN</sequence>
<proteinExistence type="predicted"/>
<name>A0A6C0H6A5_9ZZZZ</name>
<protein>
    <submittedName>
        <fullName evidence="2">Uncharacterized protein</fullName>
    </submittedName>
</protein>
<keyword evidence="1" id="KW-0472">Membrane</keyword>
<feature type="transmembrane region" description="Helical" evidence="1">
    <location>
        <begin position="19"/>
        <end position="37"/>
    </location>
</feature>